<evidence type="ECO:0000313" key="4">
    <source>
        <dbReference type="Proteomes" id="UP000198923"/>
    </source>
</evidence>
<protein>
    <submittedName>
        <fullName evidence="3">Copper(I)-binding protein</fullName>
    </submittedName>
</protein>
<feature type="chain" id="PRO_5038816946" evidence="2">
    <location>
        <begin position="23"/>
        <end position="191"/>
    </location>
</feature>
<evidence type="ECO:0000313" key="3">
    <source>
        <dbReference type="EMBL" id="SDI36682.1"/>
    </source>
</evidence>
<dbReference type="RefSeq" id="WP_093175429.1">
    <property type="nucleotide sequence ID" value="NZ_FNCN01000046.1"/>
</dbReference>
<dbReference type="STRING" id="504805.SAMN05421505_14625"/>
<organism evidence="3 4">
    <name type="scientific">Sinosporangium album</name>
    <dbReference type="NCBI Taxonomy" id="504805"/>
    <lineage>
        <taxon>Bacteria</taxon>
        <taxon>Bacillati</taxon>
        <taxon>Actinomycetota</taxon>
        <taxon>Actinomycetes</taxon>
        <taxon>Streptosporangiales</taxon>
        <taxon>Streptosporangiaceae</taxon>
        <taxon>Sinosporangium</taxon>
    </lineage>
</organism>
<reference evidence="3 4" key="1">
    <citation type="submission" date="2016-10" db="EMBL/GenBank/DDBJ databases">
        <authorList>
            <person name="de Groot N.N."/>
        </authorList>
    </citation>
    <scope>NUCLEOTIDE SEQUENCE [LARGE SCALE GENOMIC DNA]</scope>
    <source>
        <strain evidence="3 4">CPCC 201354</strain>
    </source>
</reference>
<sequence>MSPSRRLALAAAAFLAAAPALAGCAAGFDSIVEKPYSPTEAISLKTNRITIPQAFFLGPDSGGNLPAGGTTPLYLSLVNTAETADTLVGVTTEGLGTVKLANPIALPSNQGVFTGTPTPQLVVEGLSKSLHGGESFKVNLQFANAGSVALHVPVVTRSREFAAYPAVSGAVAPPAPKPTPSAATDAAGSGH</sequence>
<feature type="region of interest" description="Disordered" evidence="1">
    <location>
        <begin position="169"/>
        <end position="191"/>
    </location>
</feature>
<accession>A0A1G8JZP7</accession>
<dbReference type="Pfam" id="PF04314">
    <property type="entry name" value="PCuAC"/>
    <property type="match status" value="1"/>
</dbReference>
<feature type="signal peptide" evidence="2">
    <location>
        <begin position="1"/>
        <end position="22"/>
    </location>
</feature>
<dbReference type="InterPro" id="IPR036182">
    <property type="entry name" value="PCuAC_sf"/>
</dbReference>
<gene>
    <name evidence="3" type="ORF">SAMN05421505_14625</name>
</gene>
<dbReference type="SUPFAM" id="SSF110087">
    <property type="entry name" value="DR1885-like metal-binding protein"/>
    <property type="match status" value="1"/>
</dbReference>
<keyword evidence="4" id="KW-1185">Reference proteome</keyword>
<dbReference type="Proteomes" id="UP000198923">
    <property type="component" value="Unassembled WGS sequence"/>
</dbReference>
<feature type="compositionally biased region" description="Low complexity" evidence="1">
    <location>
        <begin position="180"/>
        <end position="191"/>
    </location>
</feature>
<evidence type="ECO:0000256" key="2">
    <source>
        <dbReference type="SAM" id="SignalP"/>
    </source>
</evidence>
<evidence type="ECO:0000256" key="1">
    <source>
        <dbReference type="SAM" id="MobiDB-lite"/>
    </source>
</evidence>
<dbReference type="EMBL" id="FNCN01000046">
    <property type="protein sequence ID" value="SDI36682.1"/>
    <property type="molecule type" value="Genomic_DNA"/>
</dbReference>
<name>A0A1G8JZP7_9ACTN</name>
<proteinExistence type="predicted"/>
<dbReference type="PROSITE" id="PS51257">
    <property type="entry name" value="PROKAR_LIPOPROTEIN"/>
    <property type="match status" value="1"/>
</dbReference>
<dbReference type="InterPro" id="IPR007410">
    <property type="entry name" value="LpqE-like"/>
</dbReference>
<dbReference type="InterPro" id="IPR006311">
    <property type="entry name" value="TAT_signal"/>
</dbReference>
<dbReference type="AlphaFoldDB" id="A0A1G8JZP7"/>
<dbReference type="OrthoDB" id="3478795at2"/>
<dbReference type="PROSITE" id="PS51318">
    <property type="entry name" value="TAT"/>
    <property type="match status" value="1"/>
</dbReference>
<dbReference type="Gene3D" id="2.60.40.1890">
    <property type="entry name" value="PCu(A)C copper chaperone"/>
    <property type="match status" value="1"/>
</dbReference>
<keyword evidence="2" id="KW-0732">Signal</keyword>